<dbReference type="Proteomes" id="UP000054928">
    <property type="component" value="Unassembled WGS sequence"/>
</dbReference>
<reference evidence="2" key="1">
    <citation type="submission" date="2014-09" db="EMBL/GenBank/DDBJ databases">
        <authorList>
            <person name="Sharma Rahul"/>
            <person name="Thines Marco"/>
        </authorList>
    </citation>
    <scope>NUCLEOTIDE SEQUENCE [LARGE SCALE GENOMIC DNA]</scope>
</reference>
<evidence type="ECO:0000313" key="2">
    <source>
        <dbReference type="Proteomes" id="UP000054928"/>
    </source>
</evidence>
<keyword evidence="2" id="KW-1185">Reference proteome</keyword>
<dbReference type="RefSeq" id="XP_024573897.1">
    <property type="nucleotide sequence ID" value="XM_024722863.1"/>
</dbReference>
<accession>A0A0P1ABG0</accession>
<dbReference type="AlphaFoldDB" id="A0A0P1ABG0"/>
<protein>
    <submittedName>
        <fullName evidence="1">Uncharacterized protein</fullName>
    </submittedName>
</protein>
<sequence length="79" mass="8901">MDNAVYTSGKGVILSSQGESSSLLVAAFLFKRDFNQISHSQDMLPKLSDASWMQLEYVHEFRHLDVLSDDAPVELTARR</sequence>
<dbReference type="GeneID" id="36400364"/>
<proteinExistence type="predicted"/>
<dbReference type="EMBL" id="CCYD01000288">
    <property type="protein sequence ID" value="CEG37528.1"/>
    <property type="molecule type" value="Genomic_DNA"/>
</dbReference>
<evidence type="ECO:0000313" key="1">
    <source>
        <dbReference type="EMBL" id="CEG37528.1"/>
    </source>
</evidence>
<organism evidence="1 2">
    <name type="scientific">Plasmopara halstedii</name>
    <name type="common">Downy mildew of sunflower</name>
    <dbReference type="NCBI Taxonomy" id="4781"/>
    <lineage>
        <taxon>Eukaryota</taxon>
        <taxon>Sar</taxon>
        <taxon>Stramenopiles</taxon>
        <taxon>Oomycota</taxon>
        <taxon>Peronosporomycetes</taxon>
        <taxon>Peronosporales</taxon>
        <taxon>Peronosporaceae</taxon>
        <taxon>Plasmopara</taxon>
    </lineage>
</organism>
<name>A0A0P1ABG0_PLAHL</name>